<gene>
    <name evidence="2" type="ORF">FJ693_04445</name>
</gene>
<evidence type="ECO:0008006" key="4">
    <source>
        <dbReference type="Google" id="ProtNLM"/>
    </source>
</evidence>
<feature type="transmembrane region" description="Helical" evidence="1">
    <location>
        <begin position="153"/>
        <end position="172"/>
    </location>
</feature>
<dbReference type="Proteomes" id="UP000318693">
    <property type="component" value="Unassembled WGS sequence"/>
</dbReference>
<keyword evidence="3" id="KW-1185">Reference proteome</keyword>
<evidence type="ECO:0000313" key="2">
    <source>
        <dbReference type="EMBL" id="TRW46743.1"/>
    </source>
</evidence>
<feature type="transmembrane region" description="Helical" evidence="1">
    <location>
        <begin position="178"/>
        <end position="198"/>
    </location>
</feature>
<evidence type="ECO:0000256" key="1">
    <source>
        <dbReference type="SAM" id="Phobius"/>
    </source>
</evidence>
<protein>
    <recommendedName>
        <fullName evidence="4">DUF4386 family protein</fullName>
    </recommendedName>
</protein>
<proteinExistence type="predicted"/>
<feature type="transmembrane region" description="Helical" evidence="1">
    <location>
        <begin position="76"/>
        <end position="100"/>
    </location>
</feature>
<feature type="transmembrane region" description="Helical" evidence="1">
    <location>
        <begin position="120"/>
        <end position="146"/>
    </location>
</feature>
<feature type="transmembrane region" description="Helical" evidence="1">
    <location>
        <begin position="44"/>
        <end position="69"/>
    </location>
</feature>
<reference evidence="2 3" key="1">
    <citation type="submission" date="2019-07" db="EMBL/GenBank/DDBJ databases">
        <title>Georgenia wutianyii sp. nov. and Georgenia *** sp. nov. isolated from plateau pika (Ochotona curzoniae) in the Qinghai-Tibet plateau of China.</title>
        <authorList>
            <person name="Tian Z."/>
        </authorList>
    </citation>
    <scope>NUCLEOTIDE SEQUENCE [LARGE SCALE GENOMIC DNA]</scope>
    <source>
        <strain evidence="2 3">Z446</strain>
    </source>
</reference>
<keyword evidence="1" id="KW-0812">Transmembrane</keyword>
<sequence length="212" mass="21326">MSRRSTAVALLTAAGAGLAGTILLPASADATTQLALIEAQPVRWMGANVLLIASFLCFAGALLGLTGLFRAQGSRLGVAATAAAALGWALHVGPVAYVMAQYPLAHQPDQAGAAEIAAAMFAAPSFAVLIVPVLLATVVGTLGLAVALWRTRLAPRWAALTLVAALVADFAAPDAVSGILMFALMGVALAPLSARLLVRERAAGAPVVATRA</sequence>
<comment type="caution">
    <text evidence="2">The sequence shown here is derived from an EMBL/GenBank/DDBJ whole genome shotgun (WGS) entry which is preliminary data.</text>
</comment>
<organism evidence="2 3">
    <name type="scientific">Georgenia yuyongxinii</name>
    <dbReference type="NCBI Taxonomy" id="2589797"/>
    <lineage>
        <taxon>Bacteria</taxon>
        <taxon>Bacillati</taxon>
        <taxon>Actinomycetota</taxon>
        <taxon>Actinomycetes</taxon>
        <taxon>Micrococcales</taxon>
        <taxon>Bogoriellaceae</taxon>
        <taxon>Georgenia</taxon>
    </lineage>
</organism>
<dbReference type="EMBL" id="VJXR01000007">
    <property type="protein sequence ID" value="TRW46743.1"/>
    <property type="molecule type" value="Genomic_DNA"/>
</dbReference>
<dbReference type="RefSeq" id="WP_143417324.1">
    <property type="nucleotide sequence ID" value="NZ_VJXR01000007.1"/>
</dbReference>
<keyword evidence="1" id="KW-0472">Membrane</keyword>
<name>A0A552WWS3_9MICO</name>
<keyword evidence="1" id="KW-1133">Transmembrane helix</keyword>
<dbReference type="AlphaFoldDB" id="A0A552WWS3"/>
<evidence type="ECO:0000313" key="3">
    <source>
        <dbReference type="Proteomes" id="UP000318693"/>
    </source>
</evidence>
<accession>A0A552WWS3</accession>